<gene>
    <name evidence="1" type="primary">108</name>
    <name evidence="1" type="ORF">SEA_RABBITRUN_108</name>
</gene>
<dbReference type="PANTHER" id="PTHR34934:SF1">
    <property type="entry name" value="FLAVIN-DEPENDENT THYMIDYLATE SYNTHASE"/>
    <property type="match status" value="1"/>
</dbReference>
<dbReference type="SUPFAM" id="SSF69796">
    <property type="entry name" value="Thymidylate synthase-complementing protein Thy1"/>
    <property type="match status" value="1"/>
</dbReference>
<dbReference type="HAMAP" id="MF_01408">
    <property type="entry name" value="ThyX"/>
    <property type="match status" value="1"/>
</dbReference>
<dbReference type="EMBL" id="MT658805">
    <property type="protein sequence ID" value="QNJ57141.1"/>
    <property type="molecule type" value="Genomic_DNA"/>
</dbReference>
<dbReference type="KEGG" id="vg:70080754"/>
<dbReference type="GeneID" id="70080754"/>
<dbReference type="PROSITE" id="PS51331">
    <property type="entry name" value="THYX"/>
    <property type="match status" value="1"/>
</dbReference>
<protein>
    <submittedName>
        <fullName evidence="1">ThyX-like thymidylate synthase</fullName>
    </submittedName>
</protein>
<dbReference type="GO" id="GO:0006231">
    <property type="term" value="P:dTMP biosynthetic process"/>
    <property type="evidence" value="ECO:0007669"/>
    <property type="project" value="InterPro"/>
</dbReference>
<evidence type="ECO:0000313" key="2">
    <source>
        <dbReference type="Proteomes" id="UP000515957"/>
    </source>
</evidence>
<proteinExistence type="inferred from homology"/>
<dbReference type="InterPro" id="IPR036098">
    <property type="entry name" value="Thymidylate_synthase_ThyX_sf"/>
</dbReference>
<dbReference type="Gene3D" id="3.30.1360.170">
    <property type="match status" value="1"/>
</dbReference>
<dbReference type="NCBIfam" id="TIGR02170">
    <property type="entry name" value="thyX"/>
    <property type="match status" value="1"/>
</dbReference>
<dbReference type="GO" id="GO:0004799">
    <property type="term" value="F:thymidylate synthase activity"/>
    <property type="evidence" value="ECO:0007669"/>
    <property type="project" value="TreeGrafter"/>
</dbReference>
<dbReference type="Proteomes" id="UP000515957">
    <property type="component" value="Segment"/>
</dbReference>
<name>A0A7G8LIR9_9CAUD</name>
<dbReference type="Pfam" id="PF02511">
    <property type="entry name" value="Thy1"/>
    <property type="match status" value="1"/>
</dbReference>
<evidence type="ECO:0000313" key="1">
    <source>
        <dbReference type="EMBL" id="QNJ57141.1"/>
    </source>
</evidence>
<dbReference type="RefSeq" id="YP_010246215.1">
    <property type="nucleotide sequence ID" value="NC_060133.1"/>
</dbReference>
<organism evidence="1 2">
    <name type="scientific">Gordonia phage Rabbitrun</name>
    <dbReference type="NCBI Taxonomy" id="2762280"/>
    <lineage>
        <taxon>Viruses</taxon>
        <taxon>Duplodnaviria</taxon>
        <taxon>Heunggongvirae</taxon>
        <taxon>Uroviricota</taxon>
        <taxon>Caudoviricetes</taxon>
        <taxon>Deeyouvirinae</taxon>
        <taxon>Nevillevirus</taxon>
        <taxon>Nevillevirus rabbitrun</taxon>
    </lineage>
</organism>
<dbReference type="GO" id="GO:0050797">
    <property type="term" value="F:thymidylate synthase (FAD) activity"/>
    <property type="evidence" value="ECO:0007669"/>
    <property type="project" value="InterPro"/>
</dbReference>
<sequence length="234" mass="26387">MTDIQFRSDMGVQLVGHMGDDSAVAAAARVSTVGAQSLTDTSDSAGLINFLMKNRHGSPFEHVQMTFLIECPIFVAREFMRHRIASYNEESGRYKQLAPVFYYPNGNRPLVQVGKAGAYTFEQGSDQQVVLTRGTLYNAATQAYRDYQYLLDQGIAREVARMLLPLNIYTSFYVTMNTRGLMNFLSLRTKREGSHFPSFPQQEIEMVAEQMEEYFAGILPLTYKAFNTNGRVAP</sequence>
<accession>A0A7G8LIR9</accession>
<dbReference type="GO" id="GO:0070402">
    <property type="term" value="F:NADPH binding"/>
    <property type="evidence" value="ECO:0007669"/>
    <property type="project" value="TreeGrafter"/>
</dbReference>
<keyword evidence="2" id="KW-1185">Reference proteome</keyword>
<dbReference type="PANTHER" id="PTHR34934">
    <property type="entry name" value="FLAVIN-DEPENDENT THYMIDYLATE SYNTHASE"/>
    <property type="match status" value="1"/>
</dbReference>
<dbReference type="InterPro" id="IPR003669">
    <property type="entry name" value="Thymidylate_synthase_ThyX"/>
</dbReference>
<reference evidence="1 2" key="1">
    <citation type="submission" date="2020-06" db="EMBL/GenBank/DDBJ databases">
        <authorList>
            <person name="Herren C.D."/>
            <person name="Smith Caldas M."/>
            <person name="Brooke G.M."/>
            <person name="Cabrera L.J."/>
            <person name="Caudill C.B."/>
            <person name="Ewell K.O."/>
            <person name="Haas C.L."/>
            <person name="Shapland G.L."/>
            <person name="Sitek C.J."/>
            <person name="Thompson J.S."/>
            <person name="Pollenz R.S."/>
            <person name="Garlena R.A."/>
            <person name="Russell D.A."/>
            <person name="Pope W.H."/>
            <person name="Jacobs-Sera D."/>
            <person name="Hatfull G.F."/>
        </authorList>
    </citation>
    <scope>NUCLEOTIDE SEQUENCE [LARGE SCALE GENOMIC DNA]</scope>
</reference>
<dbReference type="GO" id="GO:0050660">
    <property type="term" value="F:flavin adenine dinucleotide binding"/>
    <property type="evidence" value="ECO:0007669"/>
    <property type="project" value="InterPro"/>
</dbReference>
<dbReference type="CDD" id="cd20175">
    <property type="entry name" value="ThyX"/>
    <property type="match status" value="1"/>
</dbReference>